<dbReference type="OrthoDB" id="10580286at2759"/>
<sequence>MNTPQLKKPTIDINICIPNHFIKRVKVSPLHKISILNNLFPQEDNIFIYRGQLLSENSTFESYGFGRNDQISVQKYYRDNEVGNGGNNSNKSNARDQTKEKYYIVVLPNLQTPEFEYYKLKWIQITRDADIFSENIAYGTGKASSREFARLRDLRMTKLEQKKSFYRKNWWNFIDNKKLSAKRDVPLVTDFKQLDTPCSEAMPVIW</sequence>
<reference evidence="1" key="1">
    <citation type="submission" date="2016-10" db="EMBL/GenBank/DDBJ databases">
        <authorList>
            <person name="Benchimol M."/>
            <person name="Almeida L.G."/>
            <person name="Vasconcelos A.T."/>
            <person name="Perreira-Neves A."/>
            <person name="Rosa I.A."/>
            <person name="Tasca T."/>
            <person name="Bogo M.R."/>
            <person name="de Souza W."/>
        </authorList>
    </citation>
    <scope>NUCLEOTIDE SEQUENCE [LARGE SCALE GENOMIC DNA]</scope>
    <source>
        <strain evidence="1">K</strain>
    </source>
</reference>
<accession>A0A1J4KIG6</accession>
<gene>
    <name evidence="1" type="ORF">TRFO_01032</name>
</gene>
<comment type="caution">
    <text evidence="1">The sequence shown here is derived from an EMBL/GenBank/DDBJ whole genome shotgun (WGS) entry which is preliminary data.</text>
</comment>
<dbReference type="SUPFAM" id="SSF54236">
    <property type="entry name" value="Ubiquitin-like"/>
    <property type="match status" value="1"/>
</dbReference>
<evidence type="ECO:0008006" key="3">
    <source>
        <dbReference type="Google" id="ProtNLM"/>
    </source>
</evidence>
<keyword evidence="2" id="KW-1185">Reference proteome</keyword>
<name>A0A1J4KIG6_9EUKA</name>
<dbReference type="RefSeq" id="XP_068364279.1">
    <property type="nucleotide sequence ID" value="XM_068489868.1"/>
</dbReference>
<evidence type="ECO:0000313" key="1">
    <source>
        <dbReference type="EMBL" id="OHT11143.1"/>
    </source>
</evidence>
<organism evidence="1 2">
    <name type="scientific">Tritrichomonas foetus</name>
    <dbReference type="NCBI Taxonomy" id="1144522"/>
    <lineage>
        <taxon>Eukaryota</taxon>
        <taxon>Metamonada</taxon>
        <taxon>Parabasalia</taxon>
        <taxon>Tritrichomonadida</taxon>
        <taxon>Tritrichomonadidae</taxon>
        <taxon>Tritrichomonas</taxon>
    </lineage>
</organism>
<dbReference type="GeneID" id="94824572"/>
<dbReference type="Proteomes" id="UP000179807">
    <property type="component" value="Unassembled WGS sequence"/>
</dbReference>
<protein>
    <recommendedName>
        <fullName evidence="3">Ubiquitin-like domain-containing protein</fullName>
    </recommendedName>
</protein>
<proteinExistence type="predicted"/>
<dbReference type="AlphaFoldDB" id="A0A1J4KIG6"/>
<dbReference type="EMBL" id="MLAK01000593">
    <property type="protein sequence ID" value="OHT11143.1"/>
    <property type="molecule type" value="Genomic_DNA"/>
</dbReference>
<evidence type="ECO:0000313" key="2">
    <source>
        <dbReference type="Proteomes" id="UP000179807"/>
    </source>
</evidence>
<dbReference type="InterPro" id="IPR029071">
    <property type="entry name" value="Ubiquitin-like_domsf"/>
</dbReference>
<dbReference type="VEuPathDB" id="TrichDB:TRFO_01032"/>